<dbReference type="InterPro" id="IPR004843">
    <property type="entry name" value="Calcineurin-like_PHP"/>
</dbReference>
<feature type="binding site" evidence="12">
    <location>
        <position position="265"/>
    </location>
    <ligand>
        <name>Zn(2+)</name>
        <dbReference type="ChEBI" id="CHEBI:29105"/>
        <label>2</label>
    </ligand>
</feature>
<feature type="binding site" evidence="12">
    <location>
        <position position="329"/>
    </location>
    <ligand>
        <name>Zn(2+)</name>
        <dbReference type="ChEBI" id="CHEBI:29105"/>
        <label>2</label>
    </ligand>
</feature>
<feature type="disulfide bond" evidence="13">
    <location>
        <begin position="396"/>
        <end position="442"/>
    </location>
</feature>
<dbReference type="Proteomes" id="UP000663838">
    <property type="component" value="Unassembled WGS sequence"/>
</dbReference>
<evidence type="ECO:0000256" key="3">
    <source>
        <dbReference type="ARBA" id="ARBA00022525"/>
    </source>
</evidence>
<feature type="binding site" evidence="12">
    <location>
        <position position="436"/>
    </location>
    <ligand>
        <name>Zn(2+)</name>
        <dbReference type="ChEBI" id="CHEBI:29105"/>
        <label>2</label>
    </ligand>
</feature>
<dbReference type="PIRSF" id="PIRSF000948">
    <property type="entry name" value="Sphingomy_PDE"/>
    <property type="match status" value="1"/>
</dbReference>
<feature type="binding site" evidence="12">
    <location>
        <position position="195"/>
    </location>
    <ligand>
        <name>Zn(2+)</name>
        <dbReference type="ChEBI" id="CHEBI:29105"/>
        <label>1</label>
    </ligand>
</feature>
<evidence type="ECO:0000256" key="10">
    <source>
        <dbReference type="ARBA" id="ARBA00047268"/>
    </source>
</evidence>
<comment type="function">
    <text evidence="11">Converts sphingomyelin to ceramide.</text>
</comment>
<evidence type="ECO:0000256" key="12">
    <source>
        <dbReference type="PIRSR" id="PIRSR000948-1"/>
    </source>
</evidence>
<keyword evidence="6 11" id="KW-0378">Hydrolase</keyword>
<dbReference type="InterPro" id="IPR008139">
    <property type="entry name" value="SaposinB_dom"/>
</dbReference>
<dbReference type="SUPFAM" id="SSF56300">
    <property type="entry name" value="Metallo-dependent phosphatases"/>
    <property type="match status" value="1"/>
</dbReference>
<evidence type="ECO:0000313" key="17">
    <source>
        <dbReference type="EMBL" id="CAF4631163.1"/>
    </source>
</evidence>
<keyword evidence="11" id="KW-0326">Glycosidase</keyword>
<evidence type="ECO:0000256" key="2">
    <source>
        <dbReference type="ARBA" id="ARBA00008234"/>
    </source>
</evidence>
<comment type="caution">
    <text evidence="17">The sequence shown here is derived from an EMBL/GenBank/DDBJ whole genome shotgun (WGS) entry which is preliminary data.</text>
</comment>
<comment type="subcellular location">
    <subcellularLocation>
        <location evidence="1">Secreted</location>
    </subcellularLocation>
</comment>
<evidence type="ECO:0000256" key="5">
    <source>
        <dbReference type="ARBA" id="ARBA00022729"/>
    </source>
</evidence>
<name>A0A821E3F0_9BILA</name>
<dbReference type="PROSITE" id="PS50015">
    <property type="entry name" value="SAP_B"/>
    <property type="match status" value="1"/>
</dbReference>
<dbReference type="AlphaFoldDB" id="A0A821E3F0"/>
<protein>
    <recommendedName>
        <fullName evidence="11">Sphingomyelin phosphodiesterase</fullName>
    </recommendedName>
</protein>
<dbReference type="Pfam" id="PF19272">
    <property type="entry name" value="ASMase_C"/>
    <property type="match status" value="1"/>
</dbReference>
<keyword evidence="3" id="KW-0964">Secreted</keyword>
<evidence type="ECO:0000256" key="11">
    <source>
        <dbReference type="PIRNR" id="PIRNR000948"/>
    </source>
</evidence>
<dbReference type="GO" id="GO:0016020">
    <property type="term" value="C:membrane"/>
    <property type="evidence" value="ECO:0007669"/>
    <property type="project" value="GOC"/>
</dbReference>
<comment type="catalytic activity">
    <reaction evidence="10">
        <text>a sphingomyelin + H2O = phosphocholine + an N-acylsphing-4-enine + H(+)</text>
        <dbReference type="Rhea" id="RHEA:19253"/>
        <dbReference type="ChEBI" id="CHEBI:15377"/>
        <dbReference type="ChEBI" id="CHEBI:15378"/>
        <dbReference type="ChEBI" id="CHEBI:17636"/>
        <dbReference type="ChEBI" id="CHEBI:52639"/>
        <dbReference type="ChEBI" id="CHEBI:295975"/>
        <dbReference type="EC" id="3.1.4.12"/>
    </reaction>
    <physiologicalReaction direction="left-to-right" evidence="10">
        <dbReference type="Rhea" id="RHEA:19254"/>
    </physiologicalReaction>
</comment>
<dbReference type="GO" id="GO:0046872">
    <property type="term" value="F:metal ion binding"/>
    <property type="evidence" value="ECO:0007669"/>
    <property type="project" value="UniProtKB-KW"/>
</dbReference>
<dbReference type="GO" id="GO:0005615">
    <property type="term" value="C:extracellular space"/>
    <property type="evidence" value="ECO:0007669"/>
    <property type="project" value="TreeGrafter"/>
</dbReference>
<sequence>MSRNIYILTLFGFFAINVFTVQARSIPENSIKSILNDPLNDDHRKVLHAITGYRHRFEQSANFKALRWALGDEQTAGLCDLCDIGTPLIRLLLELNDTTLIDEAVNLFCREYILLDENVCLGAAHEYIGAVFQVLELAPLNNRQICSLAFECQPQTDFPIFSWNVTFPDKPKPTPQPPQPPSPSSPKLNILHLSDIHVDFSYKPGSQADCSQPLCCRGGQPVPGHTGAGFWGDYRNCDIPFWTAQALVKYASQAEEFDFIYYTGDLPAHNVWNQSRADQLYSINTINSDLPAHNVWNQSRADQLYSINTINSMLATVFPNKTFYSAVGNHEAAPCNLYPTPNIRTDNISWLYEALADNWIRLGLPADTRDSILNGAFYTALVRPGLRLISLNMNYCTSDNFWLIINSTDPLGQLQWLIGWLQYAEDHEEKVHIIAHQPPSSCLAAYSWNFYKIVNRYENTIAGQFFGHAHAEELKVFYDEVDTQRPVSMAYIGPSLTTYSYLNPGYRVYTIDGDYQGSSFWTLDYHTVIMNLTASNKNNQTIFLKEYDARDAYQMKNLFPYDWHDLIQRLKNDIDGPLMGLVYQFYTKSYANGTECDHNCRRGLLCDFISARSEDPHACDSLPPFN</sequence>
<evidence type="ECO:0000256" key="1">
    <source>
        <dbReference type="ARBA" id="ARBA00004613"/>
    </source>
</evidence>
<evidence type="ECO:0000256" key="6">
    <source>
        <dbReference type="ARBA" id="ARBA00022801"/>
    </source>
</evidence>
<dbReference type="GO" id="GO:0016798">
    <property type="term" value="F:hydrolase activity, acting on glycosyl bonds"/>
    <property type="evidence" value="ECO:0007669"/>
    <property type="project" value="UniProtKB-KW"/>
</dbReference>
<dbReference type="InterPro" id="IPR041805">
    <property type="entry name" value="ASMase/PPN1_MPP"/>
</dbReference>
<feature type="disulfide bond" evidence="13">
    <location>
        <begin position="210"/>
        <end position="215"/>
    </location>
</feature>
<dbReference type="Gene3D" id="3.60.21.10">
    <property type="match status" value="1"/>
</dbReference>
<feature type="signal peptide" evidence="14">
    <location>
        <begin position="1"/>
        <end position="23"/>
    </location>
</feature>
<proteinExistence type="inferred from homology"/>
<gene>
    <name evidence="16" type="ORF">KIK155_LOCUS2142</name>
    <name evidence="17" type="ORF">TOA249_LOCUS12607</name>
</gene>
<keyword evidence="5 14" id="KW-0732">Signal</keyword>
<evidence type="ECO:0000256" key="8">
    <source>
        <dbReference type="ARBA" id="ARBA00023157"/>
    </source>
</evidence>
<dbReference type="InterPro" id="IPR029052">
    <property type="entry name" value="Metallo-depent_PP-like"/>
</dbReference>
<dbReference type="Proteomes" id="UP000663865">
    <property type="component" value="Unassembled WGS sequence"/>
</dbReference>
<keyword evidence="4 12" id="KW-0479">Metal-binding</keyword>
<reference evidence="17" key="1">
    <citation type="submission" date="2021-02" db="EMBL/GenBank/DDBJ databases">
        <authorList>
            <person name="Nowell W R."/>
        </authorList>
    </citation>
    <scope>NUCLEOTIDE SEQUENCE</scope>
</reference>
<dbReference type="CDD" id="cd00842">
    <property type="entry name" value="MPP_ASMase"/>
    <property type="match status" value="1"/>
</dbReference>
<dbReference type="Pfam" id="PF00149">
    <property type="entry name" value="Metallophos"/>
    <property type="match status" value="1"/>
</dbReference>
<dbReference type="PANTHER" id="PTHR10340:SF34">
    <property type="entry name" value="SPHINGOMYELIN PHOSPHODIESTERASE"/>
    <property type="match status" value="1"/>
</dbReference>
<dbReference type="GO" id="GO:0006685">
    <property type="term" value="P:sphingomyelin catabolic process"/>
    <property type="evidence" value="ECO:0007669"/>
    <property type="project" value="UniProtKB-UniRule"/>
</dbReference>
<evidence type="ECO:0000256" key="14">
    <source>
        <dbReference type="SAM" id="SignalP"/>
    </source>
</evidence>
<feature type="domain" description="Saposin B-type" evidence="15">
    <location>
        <begin position="75"/>
        <end position="156"/>
    </location>
</feature>
<dbReference type="GO" id="GO:0061750">
    <property type="term" value="F:acid sphingomyelin phosphodiesterase activity"/>
    <property type="evidence" value="ECO:0007669"/>
    <property type="project" value="TreeGrafter"/>
</dbReference>
<keyword evidence="8 13" id="KW-1015">Disulfide bond</keyword>
<organism evidence="17 18">
    <name type="scientific">Rotaria socialis</name>
    <dbReference type="NCBI Taxonomy" id="392032"/>
    <lineage>
        <taxon>Eukaryota</taxon>
        <taxon>Metazoa</taxon>
        <taxon>Spiralia</taxon>
        <taxon>Gnathifera</taxon>
        <taxon>Rotifera</taxon>
        <taxon>Eurotatoria</taxon>
        <taxon>Bdelloidea</taxon>
        <taxon>Philodinida</taxon>
        <taxon>Philodinidae</taxon>
        <taxon>Rotaria</taxon>
    </lineage>
</organism>
<comment type="similarity">
    <text evidence="2 11">Belongs to the acid sphingomyelinase family.</text>
</comment>
<evidence type="ECO:0000256" key="13">
    <source>
        <dbReference type="PIRSR" id="PIRSR000948-2"/>
    </source>
</evidence>
<feature type="disulfide bond" evidence="13">
    <location>
        <begin position="109"/>
        <end position="120"/>
    </location>
</feature>
<comment type="cofactor">
    <cofactor evidence="12">
        <name>Zn(2+)</name>
        <dbReference type="ChEBI" id="CHEBI:29105"/>
    </cofactor>
    <text evidence="12">Binds 2 Zn(2+) ions per subunit.</text>
</comment>
<dbReference type="EMBL" id="CAJOBS010000718">
    <property type="protein sequence ID" value="CAF4631163.1"/>
    <property type="molecule type" value="Genomic_DNA"/>
</dbReference>
<evidence type="ECO:0000313" key="16">
    <source>
        <dbReference type="EMBL" id="CAF3335198.1"/>
    </source>
</evidence>
<feature type="disulfide bond" evidence="13">
    <location>
        <begin position="82"/>
        <end position="146"/>
    </location>
</feature>
<dbReference type="PANTHER" id="PTHR10340">
    <property type="entry name" value="SPHINGOMYELIN PHOSPHODIESTERASE"/>
    <property type="match status" value="1"/>
</dbReference>
<accession>A0A821E3F0</accession>
<evidence type="ECO:0000256" key="7">
    <source>
        <dbReference type="ARBA" id="ARBA00022833"/>
    </source>
</evidence>
<keyword evidence="7 12" id="KW-0862">Zinc</keyword>
<keyword evidence="9" id="KW-0325">Glycoprotein</keyword>
<dbReference type="GO" id="GO:0005764">
    <property type="term" value="C:lysosome"/>
    <property type="evidence" value="ECO:0007669"/>
    <property type="project" value="TreeGrafter"/>
</dbReference>
<dbReference type="InterPro" id="IPR045473">
    <property type="entry name" value="ASM_C"/>
</dbReference>
<feature type="chain" id="PRO_5035623812" description="Sphingomyelin phosphodiesterase" evidence="14">
    <location>
        <begin position="24"/>
        <end position="626"/>
    </location>
</feature>
<evidence type="ECO:0000259" key="15">
    <source>
        <dbReference type="PROSITE" id="PS50015"/>
    </source>
</evidence>
<feature type="disulfide bond" evidence="13">
    <location>
        <begin position="216"/>
        <end position="237"/>
    </location>
</feature>
<dbReference type="InterPro" id="IPR011160">
    <property type="entry name" value="Sphingomy_PDE"/>
</dbReference>
<dbReference type="EMBL" id="CAJNYV010000055">
    <property type="protein sequence ID" value="CAF3335198.1"/>
    <property type="molecule type" value="Genomic_DNA"/>
</dbReference>
<feature type="binding site" evidence="12">
    <location>
        <position position="468"/>
    </location>
    <ligand>
        <name>Zn(2+)</name>
        <dbReference type="ChEBI" id="CHEBI:29105"/>
        <label>2</label>
    </ligand>
</feature>
<feature type="disulfide bond" evidence="13">
    <location>
        <begin position="596"/>
        <end position="600"/>
    </location>
</feature>
<evidence type="ECO:0000256" key="4">
    <source>
        <dbReference type="ARBA" id="ARBA00022723"/>
    </source>
</evidence>
<feature type="binding site" evidence="12">
    <location>
        <position position="470"/>
    </location>
    <ligand>
        <name>Zn(2+)</name>
        <dbReference type="ChEBI" id="CHEBI:29105"/>
        <label>1</label>
    </ligand>
</feature>
<evidence type="ECO:0000256" key="9">
    <source>
        <dbReference type="ARBA" id="ARBA00023180"/>
    </source>
</evidence>
<feature type="binding site" evidence="12">
    <location>
        <position position="197"/>
    </location>
    <ligand>
        <name>Zn(2+)</name>
        <dbReference type="ChEBI" id="CHEBI:29105"/>
        <label>1</label>
    </ligand>
</feature>
<evidence type="ECO:0000313" key="18">
    <source>
        <dbReference type="Proteomes" id="UP000663838"/>
    </source>
</evidence>
<dbReference type="GO" id="GO:0046513">
    <property type="term" value="P:ceramide biosynthetic process"/>
    <property type="evidence" value="ECO:0007669"/>
    <property type="project" value="TreeGrafter"/>
</dbReference>
<feature type="binding site" evidence="12">
    <location>
        <position position="265"/>
    </location>
    <ligand>
        <name>Zn(2+)</name>
        <dbReference type="ChEBI" id="CHEBI:29105"/>
        <label>1</label>
    </ligand>
</feature>